<reference evidence="3 4" key="1">
    <citation type="submission" date="2016-05" db="EMBL/GenBank/DDBJ databases">
        <title>Complete genome sequence of a phthalic acid esters degrading Mycobacterium sp. YC-RL4.</title>
        <authorList>
            <person name="Ren L."/>
            <person name="Fan S."/>
            <person name="Ruth N."/>
            <person name="Jia Y."/>
            <person name="Wang J."/>
            <person name="Qiao C."/>
        </authorList>
    </citation>
    <scope>NUCLEOTIDE SEQUENCE [LARGE SCALE GENOMIC DNA]</scope>
    <source>
        <strain evidence="3 4">YC-RL4</strain>
        <plasmid evidence="4">pmyc1</plasmid>
    </source>
</reference>
<dbReference type="InterPro" id="IPR005545">
    <property type="entry name" value="YCII"/>
</dbReference>
<dbReference type="EMBL" id="CP015597">
    <property type="protein sequence ID" value="ANE83348.1"/>
    <property type="molecule type" value="Genomic_DNA"/>
</dbReference>
<evidence type="ECO:0000313" key="4">
    <source>
        <dbReference type="Proteomes" id="UP000077143"/>
    </source>
</evidence>
<evidence type="ECO:0000259" key="2">
    <source>
        <dbReference type="Pfam" id="PF03795"/>
    </source>
</evidence>
<gene>
    <name evidence="3" type="ORF">A7U43_27850</name>
</gene>
<proteinExistence type="inferred from homology"/>
<name>A0A172UWK1_9MYCO</name>
<dbReference type="RefSeq" id="WP_068003961.1">
    <property type="nucleotide sequence ID" value="NZ_CP015597.1"/>
</dbReference>
<keyword evidence="4" id="KW-1185">Reference proteome</keyword>
<feature type="domain" description="YCII-related" evidence="2">
    <location>
        <begin position="4"/>
        <end position="86"/>
    </location>
</feature>
<sequence length="97" mass="10433">MAIFLITYEYTDDAGGREKYRPAHLDFISELADRGALLISGPLGPTESPGGRIVVDAATKSEALALTVGDPFRVNGLVSQATAVEWLPIYGRLAREI</sequence>
<dbReference type="AlphaFoldDB" id="A0A172UWK1"/>
<keyword evidence="3" id="KW-0614">Plasmid</keyword>
<evidence type="ECO:0000313" key="3">
    <source>
        <dbReference type="EMBL" id="ANE83348.1"/>
    </source>
</evidence>
<dbReference type="Proteomes" id="UP000077143">
    <property type="component" value="Plasmid pMYC1"/>
</dbReference>
<organism evidence="3 4">
    <name type="scientific">Mycobacterium adipatum</name>
    <dbReference type="NCBI Taxonomy" id="1682113"/>
    <lineage>
        <taxon>Bacteria</taxon>
        <taxon>Bacillati</taxon>
        <taxon>Actinomycetota</taxon>
        <taxon>Actinomycetes</taxon>
        <taxon>Mycobacteriales</taxon>
        <taxon>Mycobacteriaceae</taxon>
        <taxon>Mycobacterium</taxon>
    </lineage>
</organism>
<dbReference type="Gene3D" id="3.30.70.1060">
    <property type="entry name" value="Dimeric alpha+beta barrel"/>
    <property type="match status" value="1"/>
</dbReference>
<dbReference type="KEGG" id="madi:A7U43_27850"/>
<dbReference type="InterPro" id="IPR011008">
    <property type="entry name" value="Dimeric_a/b-barrel"/>
</dbReference>
<dbReference type="OrthoDB" id="8968203at2"/>
<accession>A0A172UWK1</accession>
<comment type="similarity">
    <text evidence="1">Belongs to the YciI family.</text>
</comment>
<geneLocation type="plasmid" evidence="4">
    <name>pmyc1</name>
</geneLocation>
<dbReference type="Pfam" id="PF03795">
    <property type="entry name" value="YCII"/>
    <property type="match status" value="1"/>
</dbReference>
<evidence type="ECO:0000256" key="1">
    <source>
        <dbReference type="ARBA" id="ARBA00007689"/>
    </source>
</evidence>
<protein>
    <recommendedName>
        <fullName evidence="2">YCII-related domain-containing protein</fullName>
    </recommendedName>
</protein>
<dbReference type="SUPFAM" id="SSF54909">
    <property type="entry name" value="Dimeric alpha+beta barrel"/>
    <property type="match status" value="1"/>
</dbReference>